<dbReference type="PRINTS" id="PR00625">
    <property type="entry name" value="JDOMAIN"/>
</dbReference>
<dbReference type="EMBL" id="CAWUHC010000038">
    <property type="protein sequence ID" value="CAK7222248.1"/>
    <property type="molecule type" value="Genomic_DNA"/>
</dbReference>
<dbReference type="PROSITE" id="PS50157">
    <property type="entry name" value="ZINC_FINGER_C2H2_2"/>
    <property type="match status" value="2"/>
</dbReference>
<dbReference type="Proteomes" id="UP001642406">
    <property type="component" value="Unassembled WGS sequence"/>
</dbReference>
<gene>
    <name evidence="8" type="ORF">SBRCBS47491_004801</name>
</gene>
<keyword evidence="3" id="KW-0862">Zinc</keyword>
<proteinExistence type="predicted"/>
<evidence type="ECO:0000259" key="6">
    <source>
        <dbReference type="PROSITE" id="PS50076"/>
    </source>
</evidence>
<feature type="domain" description="C2H2-type" evidence="7">
    <location>
        <begin position="344"/>
        <end position="378"/>
    </location>
</feature>
<dbReference type="PROSITE" id="PS00028">
    <property type="entry name" value="ZINC_FINGER_C2H2_1"/>
    <property type="match status" value="2"/>
</dbReference>
<evidence type="ECO:0000256" key="2">
    <source>
        <dbReference type="ARBA" id="ARBA00022771"/>
    </source>
</evidence>
<dbReference type="SMART" id="SM00271">
    <property type="entry name" value="DnaJ"/>
    <property type="match status" value="1"/>
</dbReference>
<feature type="compositionally biased region" description="Low complexity" evidence="5">
    <location>
        <begin position="389"/>
        <end position="398"/>
    </location>
</feature>
<evidence type="ECO:0000256" key="1">
    <source>
        <dbReference type="ARBA" id="ARBA00022723"/>
    </source>
</evidence>
<dbReference type="Gene3D" id="3.30.160.60">
    <property type="entry name" value="Classic Zinc Finger"/>
    <property type="match status" value="1"/>
</dbReference>
<organism evidence="8 9">
    <name type="scientific">Sporothrix bragantina</name>
    <dbReference type="NCBI Taxonomy" id="671064"/>
    <lineage>
        <taxon>Eukaryota</taxon>
        <taxon>Fungi</taxon>
        <taxon>Dikarya</taxon>
        <taxon>Ascomycota</taxon>
        <taxon>Pezizomycotina</taxon>
        <taxon>Sordariomycetes</taxon>
        <taxon>Sordariomycetidae</taxon>
        <taxon>Ophiostomatales</taxon>
        <taxon>Ophiostomataceae</taxon>
        <taxon>Sporothrix</taxon>
    </lineage>
</organism>
<feature type="compositionally biased region" description="Basic residues" evidence="5">
    <location>
        <begin position="364"/>
        <end position="379"/>
    </location>
</feature>
<comment type="caution">
    <text evidence="8">The sequence shown here is derived from an EMBL/GenBank/DDBJ whole genome shotgun (WGS) entry which is preliminary data.</text>
</comment>
<evidence type="ECO:0000313" key="9">
    <source>
        <dbReference type="Proteomes" id="UP001642406"/>
    </source>
</evidence>
<feature type="compositionally biased region" description="Acidic residues" evidence="5">
    <location>
        <begin position="407"/>
        <end position="416"/>
    </location>
</feature>
<feature type="compositionally biased region" description="Basic and acidic residues" evidence="5">
    <location>
        <begin position="290"/>
        <end position="304"/>
    </location>
</feature>
<evidence type="ECO:0000256" key="4">
    <source>
        <dbReference type="PROSITE-ProRule" id="PRU00042"/>
    </source>
</evidence>
<keyword evidence="1" id="KW-0479">Metal-binding</keyword>
<dbReference type="InterPro" id="IPR054076">
    <property type="entry name" value="ZUO1-like_ZHD"/>
</dbReference>
<dbReference type="InterPro" id="IPR036869">
    <property type="entry name" value="J_dom_sf"/>
</dbReference>
<protein>
    <submittedName>
        <fullName evidence="8">Uncharacterized protein</fullName>
    </submittedName>
</protein>
<dbReference type="InterPro" id="IPR022755">
    <property type="entry name" value="Znf_C2H2_jaz"/>
</dbReference>
<feature type="compositionally biased region" description="Acidic residues" evidence="5">
    <location>
        <begin position="434"/>
        <end position="446"/>
    </location>
</feature>
<feature type="compositionally biased region" description="Low complexity" evidence="5">
    <location>
        <begin position="279"/>
        <end position="289"/>
    </location>
</feature>
<feature type="region of interest" description="Disordered" evidence="5">
    <location>
        <begin position="530"/>
        <end position="558"/>
    </location>
</feature>
<dbReference type="CDD" id="cd06257">
    <property type="entry name" value="DnaJ"/>
    <property type="match status" value="1"/>
</dbReference>
<name>A0ABP0BRN2_9PEZI</name>
<feature type="domain" description="J" evidence="6">
    <location>
        <begin position="23"/>
        <end position="89"/>
    </location>
</feature>
<dbReference type="PROSITE" id="PS50076">
    <property type="entry name" value="DNAJ_2"/>
    <property type="match status" value="1"/>
</dbReference>
<feature type="compositionally biased region" description="Acidic residues" evidence="5">
    <location>
        <begin position="328"/>
        <end position="337"/>
    </location>
</feature>
<dbReference type="SUPFAM" id="SSF57667">
    <property type="entry name" value="beta-beta-alpha zinc fingers"/>
    <property type="match status" value="1"/>
</dbReference>
<dbReference type="InterPro" id="IPR018253">
    <property type="entry name" value="DnaJ_domain_CS"/>
</dbReference>
<dbReference type="InterPro" id="IPR003604">
    <property type="entry name" value="Matrin/U1-like-C_Znf_C2H2"/>
</dbReference>
<evidence type="ECO:0000256" key="5">
    <source>
        <dbReference type="SAM" id="MobiDB-lite"/>
    </source>
</evidence>
<dbReference type="SUPFAM" id="SSF46565">
    <property type="entry name" value="Chaperone J-domain"/>
    <property type="match status" value="1"/>
</dbReference>
<feature type="compositionally biased region" description="Basic and acidic residues" evidence="5">
    <location>
        <begin position="530"/>
        <end position="542"/>
    </location>
</feature>
<accession>A0ABP0BRN2</accession>
<feature type="compositionally biased region" description="Basic and acidic residues" evidence="5">
    <location>
        <begin position="417"/>
        <end position="433"/>
    </location>
</feature>
<dbReference type="SMART" id="SM00355">
    <property type="entry name" value="ZnF_C2H2"/>
    <property type="match status" value="2"/>
</dbReference>
<dbReference type="PANTHER" id="PTHR44029">
    <property type="entry name" value="DNAJ HOMOLOG SUBFAMILY C MEMBER 21"/>
    <property type="match status" value="1"/>
</dbReference>
<dbReference type="SMART" id="SM00451">
    <property type="entry name" value="ZnF_U1"/>
    <property type="match status" value="1"/>
</dbReference>
<feature type="domain" description="C2H2-type" evidence="7">
    <location>
        <begin position="517"/>
        <end position="545"/>
    </location>
</feature>
<dbReference type="Gene3D" id="1.10.287.110">
    <property type="entry name" value="DnaJ domain"/>
    <property type="match status" value="1"/>
</dbReference>
<keyword evidence="9" id="KW-1185">Reference proteome</keyword>
<reference evidence="8 9" key="1">
    <citation type="submission" date="2024-01" db="EMBL/GenBank/DDBJ databases">
        <authorList>
            <person name="Allen C."/>
            <person name="Tagirdzhanova G."/>
        </authorList>
    </citation>
    <scope>NUCLEOTIDE SEQUENCE [LARGE SCALE GENOMIC DNA]</scope>
</reference>
<feature type="region of interest" description="Disordered" evidence="5">
    <location>
        <begin position="358"/>
        <end position="500"/>
    </location>
</feature>
<dbReference type="PANTHER" id="PTHR44029:SF1">
    <property type="entry name" value="DNAJ HOMOLOG SUBFAMILY C MEMBER 21"/>
    <property type="match status" value="1"/>
</dbReference>
<dbReference type="InterPro" id="IPR001623">
    <property type="entry name" value="DnaJ_domain"/>
</dbReference>
<dbReference type="PROSITE" id="PS00636">
    <property type="entry name" value="DNAJ_1"/>
    <property type="match status" value="1"/>
</dbReference>
<dbReference type="InterPro" id="IPR051964">
    <property type="entry name" value="Chaperone_stress_response"/>
</dbReference>
<dbReference type="Pfam" id="PF21884">
    <property type="entry name" value="ZUO1-like_ZHD"/>
    <property type="match status" value="1"/>
</dbReference>
<dbReference type="Pfam" id="PF00226">
    <property type="entry name" value="DnaJ"/>
    <property type="match status" value="1"/>
</dbReference>
<dbReference type="InterPro" id="IPR013087">
    <property type="entry name" value="Znf_C2H2_type"/>
</dbReference>
<sequence length="558" mass="62514">MGAEQSSPRGAGAPAATATQKTCYYELLSVERTATDDEIKKAYRRKALELHPDRNLDDTANATRKFAEVQTAYEILSDAQERAWYDSHRDAILRGDSATDDGGDGDNVGPRFYNNVRLTPTEDLFTLMGRFNSSVPFNDSPSGFFGILEATFAQLSLEEEAAFSWDGHGDGGARPPQYAPFGSANDEYETVGKLFYRDWSNFATLKSFSWKDKYRLSDAPDRAIRRMMEKENKKARELAAREFNDAVRSLVAFVRKRDPRYVANMQSEAERQKILRESANAQAARQRAANQERRAAAAANKEESIPLWARGLGDDGQPLSGETNGNDFDGEFSSDAESEVQHEIECVVCDKTFKSEKQFEAHEKSKKHAKAVHQLRRQMKKDNRDLNIPDEPIATAEPEPAPKEDTVLDEEEELSDKDEAHAPEPKAESKPVSDDDEDESSEENDEYAPREVVEKRFQSQTKDGSDSDDDNEISAKVDGLDIEDEKPAVPAKAKVGKAKAKREKKAARWAAQQEQGATCQICDEHFDSNTKLHKHLREEHPAPEANSRSGKAGKKKKR</sequence>
<evidence type="ECO:0000313" key="8">
    <source>
        <dbReference type="EMBL" id="CAK7222248.1"/>
    </source>
</evidence>
<evidence type="ECO:0000256" key="3">
    <source>
        <dbReference type="ARBA" id="ARBA00022833"/>
    </source>
</evidence>
<dbReference type="InterPro" id="IPR036236">
    <property type="entry name" value="Znf_C2H2_sf"/>
</dbReference>
<dbReference type="Pfam" id="PF12171">
    <property type="entry name" value="zf-C2H2_jaz"/>
    <property type="match status" value="1"/>
</dbReference>
<evidence type="ECO:0000259" key="7">
    <source>
        <dbReference type="PROSITE" id="PS50157"/>
    </source>
</evidence>
<feature type="region of interest" description="Disordered" evidence="5">
    <location>
        <begin position="278"/>
        <end position="337"/>
    </location>
</feature>
<feature type="compositionally biased region" description="Basic and acidic residues" evidence="5">
    <location>
        <begin position="447"/>
        <end position="457"/>
    </location>
</feature>
<keyword evidence="2 4" id="KW-0863">Zinc-finger</keyword>